<accession>A0ABV9EMP7</accession>
<feature type="compositionally biased region" description="Pro residues" evidence="2">
    <location>
        <begin position="32"/>
        <end position="44"/>
    </location>
</feature>
<dbReference type="EMBL" id="JBHSFN010000020">
    <property type="protein sequence ID" value="MFC4590089.1"/>
    <property type="molecule type" value="Genomic_DNA"/>
</dbReference>
<keyword evidence="1" id="KW-0560">Oxidoreductase</keyword>
<dbReference type="RefSeq" id="WP_262843849.1">
    <property type="nucleotide sequence ID" value="NZ_JANZYP010000022.1"/>
</dbReference>
<comment type="caution">
    <text evidence="3">The sequence shown here is derived from an EMBL/GenBank/DDBJ whole genome shotgun (WGS) entry which is preliminary data.</text>
</comment>
<sequence length="134" mass="13674">MTAGHPGEPGPPAPGHPGEGPPHPGHQGEPGTPRPGHPGEPGPPHAGHLVSARPEPGFPIRVDGRPVTAVPGQTIGAVLYANGIRSWRTTRAGRPRGLFCGIGVCFDCLVTVNGEASLRACRTEARPGDEVTTG</sequence>
<dbReference type="Gene3D" id="3.10.20.440">
    <property type="entry name" value="2Fe-2S iron-sulphur cluster binding domain, sarcosine oxidase, alpha subunit, N-terminal domain"/>
    <property type="match status" value="1"/>
</dbReference>
<evidence type="ECO:0000313" key="4">
    <source>
        <dbReference type="Proteomes" id="UP001595891"/>
    </source>
</evidence>
<evidence type="ECO:0000313" key="3">
    <source>
        <dbReference type="EMBL" id="MFC4590089.1"/>
    </source>
</evidence>
<dbReference type="InterPro" id="IPR036010">
    <property type="entry name" value="2Fe-2S_ferredoxin-like_sf"/>
</dbReference>
<dbReference type="Proteomes" id="UP001595891">
    <property type="component" value="Unassembled WGS sequence"/>
</dbReference>
<feature type="compositionally biased region" description="Pro residues" evidence="2">
    <location>
        <begin position="8"/>
        <end position="24"/>
    </location>
</feature>
<feature type="region of interest" description="Disordered" evidence="2">
    <location>
        <begin position="1"/>
        <end position="61"/>
    </location>
</feature>
<dbReference type="InterPro" id="IPR042204">
    <property type="entry name" value="2Fe-2S-bd_N"/>
</dbReference>
<protein>
    <submittedName>
        <fullName evidence="3">(2Fe-2S)-binding protein</fullName>
    </submittedName>
</protein>
<name>A0ABV9EMP7_9ACTN</name>
<evidence type="ECO:0000256" key="1">
    <source>
        <dbReference type="ARBA" id="ARBA00023002"/>
    </source>
</evidence>
<reference evidence="4" key="1">
    <citation type="journal article" date="2019" name="Int. J. Syst. Evol. Microbiol.">
        <title>The Global Catalogue of Microorganisms (GCM) 10K type strain sequencing project: providing services to taxonomists for standard genome sequencing and annotation.</title>
        <authorList>
            <consortium name="The Broad Institute Genomics Platform"/>
            <consortium name="The Broad Institute Genome Sequencing Center for Infectious Disease"/>
            <person name="Wu L."/>
            <person name="Ma J."/>
        </authorList>
    </citation>
    <scope>NUCLEOTIDE SEQUENCE [LARGE SCALE GENOMIC DNA]</scope>
    <source>
        <strain evidence="4">CCUG 49560</strain>
    </source>
</reference>
<dbReference type="SUPFAM" id="SSF54292">
    <property type="entry name" value="2Fe-2S ferredoxin-like"/>
    <property type="match status" value="1"/>
</dbReference>
<evidence type="ECO:0000256" key="2">
    <source>
        <dbReference type="SAM" id="MobiDB-lite"/>
    </source>
</evidence>
<proteinExistence type="predicted"/>
<gene>
    <name evidence="3" type="ORF">ACFO8L_28630</name>
</gene>
<dbReference type="Pfam" id="PF13510">
    <property type="entry name" value="Fer2_4"/>
    <property type="match status" value="1"/>
</dbReference>
<organism evidence="3 4">
    <name type="scientific">Sphaerisporangium corydalis</name>
    <dbReference type="NCBI Taxonomy" id="1441875"/>
    <lineage>
        <taxon>Bacteria</taxon>
        <taxon>Bacillati</taxon>
        <taxon>Actinomycetota</taxon>
        <taxon>Actinomycetes</taxon>
        <taxon>Streptosporangiales</taxon>
        <taxon>Streptosporangiaceae</taxon>
        <taxon>Sphaerisporangium</taxon>
    </lineage>
</organism>
<keyword evidence="4" id="KW-1185">Reference proteome</keyword>